<dbReference type="Gene3D" id="2.20.200.10">
    <property type="entry name" value="Outer membrane efflux proteins (OEP)"/>
    <property type="match status" value="1"/>
</dbReference>
<dbReference type="InterPro" id="IPR010131">
    <property type="entry name" value="MdtP/NodT-like"/>
</dbReference>
<dbReference type="EMBL" id="CP138204">
    <property type="protein sequence ID" value="WPC76337.1"/>
    <property type="molecule type" value="Genomic_DNA"/>
</dbReference>
<dbReference type="Gene3D" id="1.20.1600.10">
    <property type="entry name" value="Outer membrane efflux proteins (OEP)"/>
    <property type="match status" value="1"/>
</dbReference>
<keyword evidence="2" id="KW-0812">Transmembrane</keyword>
<keyword evidence="2" id="KW-0564">Palmitate</keyword>
<reference evidence="4 5" key="1">
    <citation type="submission" date="2023-11" db="EMBL/GenBank/DDBJ databases">
        <title>Plant-associative lifestyle of Vibrio porteresiae and its evolutionary dynamics.</title>
        <authorList>
            <person name="Rameshkumar N."/>
            <person name="Kirti K."/>
        </authorList>
    </citation>
    <scope>NUCLEOTIDE SEQUENCE [LARGE SCALE GENOMIC DNA]</scope>
    <source>
        <strain evidence="4 5">MSSRF30</strain>
    </source>
</reference>
<keyword evidence="2" id="KW-1134">Transmembrane beta strand</keyword>
<evidence type="ECO:0000313" key="5">
    <source>
        <dbReference type="Proteomes" id="UP001304071"/>
    </source>
</evidence>
<keyword evidence="2" id="KW-0732">Signal</keyword>
<keyword evidence="2" id="KW-0449">Lipoprotein</keyword>
<comment type="similarity">
    <text evidence="1 2">Belongs to the outer membrane factor (OMF) (TC 1.B.17) family.</text>
</comment>
<dbReference type="InterPro" id="IPR003423">
    <property type="entry name" value="OMP_efflux"/>
</dbReference>
<keyword evidence="5" id="KW-1185">Reference proteome</keyword>
<sequence length="463" mass="50100">MRKLRPLTLLMPLLLGACSTAPDAERFAAHPASTDAFINANQESGDALPAHWWQLYNDNTLNELVEQALNANKDLQVAQANLRKAQGVLRASESERLPSTDLSGGATYGDAQTPGQDAQWNRSAGLSLAWEVDMWDRIDQAIDAAEQDIEVQRAARDAVRVTVAAETTRSYLNACAYGFQQTILKQSLTNSQAQLDIVNAKVNAGTATELERANAESVVATVKSRLPMVKANRQNAQYELSALLGLPPAQAPQAVASCVAPPQLTATLPVGNGTELLKRRPDLRQAEYQIKADIARVGVATAELYPSVTLGASANYLANDTLSGSDRFSYGVGPLISWHFPNIAATRARIAQADAQADASVAQFESQVLTALKEVEQTLTTHHAVQEQNQQLHTAWERSERAYSIAKARYDVGAIAYNELLSNQRAMLDARESYAASIAQSTDAQVNLFKALGGGWETDTQVQ</sequence>
<gene>
    <name evidence="4" type="ORF">R8Z52_17565</name>
</gene>
<dbReference type="SUPFAM" id="SSF56954">
    <property type="entry name" value="Outer membrane efflux proteins (OEP)"/>
    <property type="match status" value="1"/>
</dbReference>
<feature type="signal peptide" evidence="2">
    <location>
        <begin position="1"/>
        <end position="24"/>
    </location>
</feature>
<dbReference type="Pfam" id="PF02321">
    <property type="entry name" value="OEP"/>
    <property type="match status" value="2"/>
</dbReference>
<dbReference type="PANTHER" id="PTHR30203:SF21">
    <property type="entry name" value="OUTER MEMBRANE COMPONENT OF MULTIDRUG EFFLUX PUMP-RELATED"/>
    <property type="match status" value="1"/>
</dbReference>
<comment type="subcellular location">
    <subcellularLocation>
        <location evidence="2">Cell outer membrane</location>
        <topology evidence="2">Lipid-anchor</topology>
    </subcellularLocation>
</comment>
<organism evidence="4 5">
    <name type="scientific">Vibrio porteresiae DSM 19223</name>
    <dbReference type="NCBI Taxonomy" id="1123496"/>
    <lineage>
        <taxon>Bacteria</taxon>
        <taxon>Pseudomonadati</taxon>
        <taxon>Pseudomonadota</taxon>
        <taxon>Gammaproteobacteria</taxon>
        <taxon>Vibrionales</taxon>
        <taxon>Vibrionaceae</taxon>
        <taxon>Vibrio</taxon>
    </lineage>
</organism>
<dbReference type="Proteomes" id="UP001304071">
    <property type="component" value="Chromosome 2"/>
</dbReference>
<evidence type="ECO:0000313" key="4">
    <source>
        <dbReference type="EMBL" id="WPC76337.1"/>
    </source>
</evidence>
<name>A0ABZ0QJF0_9VIBR</name>
<accession>A0ABZ0QJF0</accession>
<evidence type="ECO:0000256" key="3">
    <source>
        <dbReference type="SAM" id="MobiDB-lite"/>
    </source>
</evidence>
<proteinExistence type="inferred from homology"/>
<evidence type="ECO:0000256" key="1">
    <source>
        <dbReference type="ARBA" id="ARBA00007613"/>
    </source>
</evidence>
<feature type="region of interest" description="Disordered" evidence="3">
    <location>
        <begin position="89"/>
        <end position="117"/>
    </location>
</feature>
<keyword evidence="2" id="KW-0472">Membrane</keyword>
<dbReference type="NCBIfam" id="TIGR01845">
    <property type="entry name" value="outer_NodT"/>
    <property type="match status" value="1"/>
</dbReference>
<protein>
    <submittedName>
        <fullName evidence="4">Efflux transporter outer membrane subunit</fullName>
    </submittedName>
</protein>
<feature type="chain" id="PRO_5044984028" evidence="2">
    <location>
        <begin position="25"/>
        <end position="463"/>
    </location>
</feature>
<dbReference type="PROSITE" id="PS51257">
    <property type="entry name" value="PROKAR_LIPOPROTEIN"/>
    <property type="match status" value="1"/>
</dbReference>
<dbReference type="RefSeq" id="WP_261896755.1">
    <property type="nucleotide sequence ID" value="NZ_AP024896.1"/>
</dbReference>
<evidence type="ECO:0000256" key="2">
    <source>
        <dbReference type="RuleBase" id="RU362097"/>
    </source>
</evidence>
<dbReference type="PANTHER" id="PTHR30203">
    <property type="entry name" value="OUTER MEMBRANE CATION EFFLUX PROTEIN"/>
    <property type="match status" value="1"/>
</dbReference>